<feature type="domain" description="Insertion element IS402-like" evidence="2">
    <location>
        <begin position="6"/>
        <end position="78"/>
    </location>
</feature>
<dbReference type="InterPro" id="IPR025161">
    <property type="entry name" value="IS402-like_dom"/>
</dbReference>
<organism evidence="3 4">
    <name type="scientific">Psychrobacter sanguinis</name>
    <dbReference type="NCBI Taxonomy" id="861445"/>
    <lineage>
        <taxon>Bacteria</taxon>
        <taxon>Pseudomonadati</taxon>
        <taxon>Pseudomonadota</taxon>
        <taxon>Gammaproteobacteria</taxon>
        <taxon>Moraxellales</taxon>
        <taxon>Moraxellaceae</taxon>
        <taxon>Psychrobacter</taxon>
    </lineage>
</organism>
<dbReference type="PANTHER" id="PTHR46637:SF1">
    <property type="entry name" value="BLL5188 PROTEIN"/>
    <property type="match status" value="1"/>
</dbReference>
<dbReference type="Pfam" id="PF01609">
    <property type="entry name" value="DDE_Tnp_1"/>
    <property type="match status" value="1"/>
</dbReference>
<dbReference type="RefSeq" id="WP_155587423.1">
    <property type="nucleotide sequence ID" value="NZ_WFKQ01000007.1"/>
</dbReference>
<gene>
    <name evidence="3" type="ORF">GB996_08680</name>
</gene>
<dbReference type="EMBL" id="WFKQ01000007">
    <property type="protein sequence ID" value="MUG32871.1"/>
    <property type="molecule type" value="Genomic_DNA"/>
</dbReference>
<evidence type="ECO:0000259" key="2">
    <source>
        <dbReference type="Pfam" id="PF13340"/>
    </source>
</evidence>
<proteinExistence type="predicted"/>
<dbReference type="InterPro" id="IPR002559">
    <property type="entry name" value="Transposase_11"/>
</dbReference>
<dbReference type="OrthoDB" id="1551210at2"/>
<evidence type="ECO:0000313" key="4">
    <source>
        <dbReference type="Proteomes" id="UP000442109"/>
    </source>
</evidence>
<protein>
    <submittedName>
        <fullName evidence="3">IS5 family transposase</fullName>
    </submittedName>
</protein>
<dbReference type="GO" id="GO:0006313">
    <property type="term" value="P:DNA transposition"/>
    <property type="evidence" value="ECO:0007669"/>
    <property type="project" value="InterPro"/>
</dbReference>
<dbReference type="GO" id="GO:0003677">
    <property type="term" value="F:DNA binding"/>
    <property type="evidence" value="ECO:0007669"/>
    <property type="project" value="InterPro"/>
</dbReference>
<name>A0A844M1N7_9GAMM</name>
<reference evidence="3 4" key="1">
    <citation type="journal article" date="2019" name="PLoS ONE">
        <title>Pup mortality in New Zealand sea lions (Phocarctos hookeri) at Enderby Island, Auckland Islands, 2013-18.</title>
        <authorList>
            <person name="Michael S.A."/>
            <person name="Hayman D.T.S."/>
            <person name="Gray R."/>
            <person name="Zhang J."/>
            <person name="Rogers L."/>
            <person name="Roe W.D."/>
        </authorList>
    </citation>
    <scope>NUCLEOTIDE SEQUENCE [LARGE SCALE GENOMIC DNA]</scope>
    <source>
        <strain evidence="3 4">SM868</strain>
    </source>
</reference>
<dbReference type="Pfam" id="PF13340">
    <property type="entry name" value="DUF4096"/>
    <property type="match status" value="1"/>
</dbReference>
<feature type="domain" description="Transposase IS4-like" evidence="1">
    <location>
        <begin position="92"/>
        <end position="243"/>
    </location>
</feature>
<dbReference type="AlphaFoldDB" id="A0A844M1N7"/>
<sequence length="249" mass="28576">MTRLTLSDAQWAKIEPYCAGKETDVGRTAVNNRLFIEAVLWIVRTGSPWRDLPPEFGNWNSVYKRYRRWVKSDRFSNLFNALNDPDLEYAMIDGTIVKVHRHGQGAKGGLGRQAIGKSRGGMTTKIMAMVDALGNLVDFTLLKGQQHDMAGVKPLIKDKEFGALLADRAFDTDWLLLDLEERGSKAVIPPKRSRLKQRDFDKEMYKWRYLIENFFCKLKDFKKIAMRAEKTDKSFAANIYLAATVIHLR</sequence>
<dbReference type="Proteomes" id="UP000442109">
    <property type="component" value="Unassembled WGS sequence"/>
</dbReference>
<keyword evidence="4" id="KW-1185">Reference proteome</keyword>
<evidence type="ECO:0000313" key="3">
    <source>
        <dbReference type="EMBL" id="MUG32871.1"/>
    </source>
</evidence>
<dbReference type="PANTHER" id="PTHR46637">
    <property type="entry name" value="TIS1421-TRANSPOSASE PROTEIN A"/>
    <property type="match status" value="1"/>
</dbReference>
<evidence type="ECO:0000259" key="1">
    <source>
        <dbReference type="Pfam" id="PF01609"/>
    </source>
</evidence>
<comment type="caution">
    <text evidence="3">The sequence shown here is derived from an EMBL/GenBank/DDBJ whole genome shotgun (WGS) entry which is preliminary data.</text>
</comment>
<dbReference type="NCBIfam" id="NF033580">
    <property type="entry name" value="transpos_IS5_3"/>
    <property type="match status" value="1"/>
</dbReference>
<dbReference type="GO" id="GO:0004803">
    <property type="term" value="F:transposase activity"/>
    <property type="evidence" value="ECO:0007669"/>
    <property type="project" value="InterPro"/>
</dbReference>
<dbReference type="InterPro" id="IPR052909">
    <property type="entry name" value="Transposase_6_like"/>
</dbReference>
<accession>A0A844M1N7</accession>